<sequence>MHGPVGQHLCHDLHEDARSLACQLSTACSGWWYKLRVHLEPDAHVAELVRPRRASETDLFRSIDGGELMGGSGRTEMGVDMLARADNVLARTVVQSVCSAPPKPDAVSNVP</sequence>
<evidence type="ECO:0000313" key="1">
    <source>
        <dbReference type="EMBL" id="RLN16815.1"/>
    </source>
</evidence>
<organism evidence="1 2">
    <name type="scientific">Panicum miliaceum</name>
    <name type="common">Proso millet</name>
    <name type="synonym">Broomcorn millet</name>
    <dbReference type="NCBI Taxonomy" id="4540"/>
    <lineage>
        <taxon>Eukaryota</taxon>
        <taxon>Viridiplantae</taxon>
        <taxon>Streptophyta</taxon>
        <taxon>Embryophyta</taxon>
        <taxon>Tracheophyta</taxon>
        <taxon>Spermatophyta</taxon>
        <taxon>Magnoliopsida</taxon>
        <taxon>Liliopsida</taxon>
        <taxon>Poales</taxon>
        <taxon>Poaceae</taxon>
        <taxon>PACMAD clade</taxon>
        <taxon>Panicoideae</taxon>
        <taxon>Panicodae</taxon>
        <taxon>Paniceae</taxon>
        <taxon>Panicinae</taxon>
        <taxon>Panicum</taxon>
        <taxon>Panicum sect. Panicum</taxon>
    </lineage>
</organism>
<dbReference type="Proteomes" id="UP000275267">
    <property type="component" value="Unassembled WGS sequence"/>
</dbReference>
<proteinExistence type="predicted"/>
<dbReference type="AlphaFoldDB" id="A0A3L6S763"/>
<comment type="caution">
    <text evidence="1">The sequence shown here is derived from an EMBL/GenBank/DDBJ whole genome shotgun (WGS) entry which is preliminary data.</text>
</comment>
<gene>
    <name evidence="1" type="ORF">C2845_PM02G20240</name>
</gene>
<accession>A0A3L6S763</accession>
<name>A0A3L6S763_PANMI</name>
<evidence type="ECO:0000313" key="2">
    <source>
        <dbReference type="Proteomes" id="UP000275267"/>
    </source>
</evidence>
<keyword evidence="2" id="KW-1185">Reference proteome</keyword>
<reference evidence="2" key="1">
    <citation type="journal article" date="2019" name="Nat. Commun.">
        <title>The genome of broomcorn millet.</title>
        <authorList>
            <person name="Zou C."/>
            <person name="Miki D."/>
            <person name="Li D."/>
            <person name="Tang Q."/>
            <person name="Xiao L."/>
            <person name="Rajput S."/>
            <person name="Deng P."/>
            <person name="Jia W."/>
            <person name="Huang R."/>
            <person name="Zhang M."/>
            <person name="Sun Y."/>
            <person name="Hu J."/>
            <person name="Fu X."/>
            <person name="Schnable P.S."/>
            <person name="Li F."/>
            <person name="Zhang H."/>
            <person name="Feng B."/>
            <person name="Zhu X."/>
            <person name="Liu R."/>
            <person name="Schnable J.C."/>
            <person name="Zhu J.-K."/>
            <person name="Zhang H."/>
        </authorList>
    </citation>
    <scope>NUCLEOTIDE SEQUENCE [LARGE SCALE GENOMIC DNA]</scope>
</reference>
<dbReference type="EMBL" id="PQIB02000005">
    <property type="protein sequence ID" value="RLN16815.1"/>
    <property type="molecule type" value="Genomic_DNA"/>
</dbReference>
<protein>
    <submittedName>
        <fullName evidence="1">Uncharacterized protein</fullName>
    </submittedName>
</protein>